<dbReference type="InterPro" id="IPR054464">
    <property type="entry name" value="ULD_fung"/>
</dbReference>
<reference evidence="6" key="1">
    <citation type="journal article" date="2019" name="bioRxiv">
        <title>Genomics, evolutionary history and diagnostics of the Alternaria alternata species group including apple and Asian pear pathotypes.</title>
        <authorList>
            <person name="Armitage A.D."/>
            <person name="Cockerton H.M."/>
            <person name="Sreenivasaprasad S."/>
            <person name="Woodhall J.W."/>
            <person name="Lane C.R."/>
            <person name="Harrison R.J."/>
            <person name="Clarkson J.P."/>
        </authorList>
    </citation>
    <scope>NUCLEOTIDE SEQUENCE [LARGE SCALE GENOMIC DNA]</scope>
    <source>
        <strain evidence="6">RGR 97.0016</strain>
    </source>
</reference>
<dbReference type="InterPro" id="IPR051165">
    <property type="entry name" value="Multifunctional_ANK_Repeat"/>
</dbReference>
<sequence length="849" mass="93239">MAVGFGVSVGDLIAVGKLAHDIAIALSDCRGASAEYRSLIELLDSLRTSLNLISNFVSTLPITSSSRVNQAFISGILFHAGCCHRLLNEFAADSRKYTQSLLNGQGSKAKVAFRKIKWSLYSAEDSRRLERRLGTHMEAFDRYLLAINIQTETNFAEESRGQVNQISVTVAAIYDTVQTTQKMMPKMLGYPWEGDVLSSHVHIEDVLGRPLVLPIMLCRTRQTLKDTMRIMFSDHPGLKEVVDGNFELVDKQNQLTIFDGRVDTPQTTNYRSPSNAVQPEAKLLMNILRVKTVHAPRDSLVASVETLETCPRCGFATPGRRFRKCANCDMNFKKSVREFLGEPAVAAGVEDWPDDPLPRTILNPPPIDYAPTKPPNADMEAEYIQRVHEIAVYLVPSWYYNSGNFGQSRLPLIQAVGQGDLHWVRQILLKTDTDPDTRDYQGWTALQQACSIRVDSPKSRNQEAIVRLLISQGADVNAAPSDFSGRTALQAACYSANERIVYLLLEKGVEVNEDVAPVGGRSSLEGAVKAGHLGIIKELLNLGADINQTASEEHGRTALSTAAEQGSLEIFDFLIENGANTHGSAGLFALEAAIRWNQLGVADRLLEQDLDVNSCANGPAPLHSVGSIEMLNLLAAYGARFDIPGSEASGPTALQQAAQWGSLDLVTELVRLGSDVHLPGNRYHDGSALQAAATKVWVDVEENVGIMSFLVEEHGADVNEPRPEKKGFTSLEAACRATVIPHKRCRTIDSVKFLVERGAVITPFTLHVAAARNHTELLDYLLRNGARIEDVSSPAHISSIGEYTNNYCEFGPTVIETARFNDHMALAEALENWSPPNQLEIHTDEEYAD</sequence>
<dbReference type="PROSITE" id="PS50088">
    <property type="entry name" value="ANK_REPEAT"/>
    <property type="match status" value="5"/>
</dbReference>
<dbReference type="Pfam" id="PF00023">
    <property type="entry name" value="Ank"/>
    <property type="match status" value="1"/>
</dbReference>
<dbReference type="Pfam" id="PF22893">
    <property type="entry name" value="ULD_2"/>
    <property type="match status" value="1"/>
</dbReference>
<dbReference type="Pfam" id="PF12796">
    <property type="entry name" value="Ank_2"/>
    <property type="match status" value="2"/>
</dbReference>
<accession>A0A4Q4QYE7</accession>
<proteinExistence type="predicted"/>
<feature type="repeat" description="ANK" evidence="3">
    <location>
        <begin position="484"/>
        <end position="516"/>
    </location>
</feature>
<dbReference type="Gene3D" id="1.25.40.20">
    <property type="entry name" value="Ankyrin repeat-containing domain"/>
    <property type="match status" value="1"/>
</dbReference>
<keyword evidence="1" id="KW-0677">Repeat</keyword>
<keyword evidence="6" id="KW-1185">Reference proteome</keyword>
<dbReference type="PANTHER" id="PTHR24123:SF33">
    <property type="entry name" value="PROTEIN HOS4"/>
    <property type="match status" value="1"/>
</dbReference>
<dbReference type="PROSITE" id="PS50297">
    <property type="entry name" value="ANK_REP_REGION"/>
    <property type="match status" value="5"/>
</dbReference>
<dbReference type="AlphaFoldDB" id="A0A4Q4QYE7"/>
<dbReference type="EMBL" id="PEJP01000047">
    <property type="protein sequence ID" value="RYO48827.1"/>
    <property type="molecule type" value="Genomic_DNA"/>
</dbReference>
<dbReference type="SMART" id="SM00248">
    <property type="entry name" value="ANK"/>
    <property type="match status" value="9"/>
</dbReference>
<dbReference type="InterPro" id="IPR036770">
    <property type="entry name" value="Ankyrin_rpt-contain_sf"/>
</dbReference>
<organism evidence="5 6">
    <name type="scientific">Alternaria arborescens</name>
    <dbReference type="NCBI Taxonomy" id="156630"/>
    <lineage>
        <taxon>Eukaryota</taxon>
        <taxon>Fungi</taxon>
        <taxon>Dikarya</taxon>
        <taxon>Ascomycota</taxon>
        <taxon>Pezizomycotina</taxon>
        <taxon>Dothideomycetes</taxon>
        <taxon>Pleosporomycetidae</taxon>
        <taxon>Pleosporales</taxon>
        <taxon>Pleosporineae</taxon>
        <taxon>Pleosporaceae</taxon>
        <taxon>Alternaria</taxon>
        <taxon>Alternaria sect. Alternaria</taxon>
    </lineage>
</organism>
<dbReference type="OrthoDB" id="5429838at2759"/>
<feature type="repeat" description="ANK" evidence="3">
    <location>
        <begin position="766"/>
        <end position="793"/>
    </location>
</feature>
<evidence type="ECO:0000256" key="1">
    <source>
        <dbReference type="ARBA" id="ARBA00022737"/>
    </source>
</evidence>
<gene>
    <name evidence="5" type="ORF">AA0113_g9885</name>
</gene>
<evidence type="ECO:0000256" key="2">
    <source>
        <dbReference type="ARBA" id="ARBA00023043"/>
    </source>
</evidence>
<dbReference type="SUPFAM" id="SSF48403">
    <property type="entry name" value="Ankyrin repeat"/>
    <property type="match status" value="1"/>
</dbReference>
<dbReference type="Proteomes" id="UP000293823">
    <property type="component" value="Unassembled WGS sequence"/>
</dbReference>
<feature type="repeat" description="ANK" evidence="3">
    <location>
        <begin position="554"/>
        <end position="586"/>
    </location>
</feature>
<comment type="caution">
    <text evidence="5">The sequence shown here is derived from an EMBL/GenBank/DDBJ whole genome shotgun (WGS) entry which is preliminary data.</text>
</comment>
<protein>
    <recommendedName>
        <fullName evidence="4">Ubiquitin-like domain-containing protein</fullName>
    </recommendedName>
</protein>
<keyword evidence="2 3" id="KW-0040">ANK repeat</keyword>
<evidence type="ECO:0000313" key="5">
    <source>
        <dbReference type="EMBL" id="RYO48827.1"/>
    </source>
</evidence>
<feature type="repeat" description="ANK" evidence="3">
    <location>
        <begin position="519"/>
        <end position="551"/>
    </location>
</feature>
<name>A0A4Q4QYE7_9PLEO</name>
<feature type="repeat" description="ANK" evidence="3">
    <location>
        <begin position="649"/>
        <end position="681"/>
    </location>
</feature>
<evidence type="ECO:0000313" key="6">
    <source>
        <dbReference type="Proteomes" id="UP000293823"/>
    </source>
</evidence>
<evidence type="ECO:0000256" key="3">
    <source>
        <dbReference type="PROSITE-ProRule" id="PRU00023"/>
    </source>
</evidence>
<evidence type="ECO:0000259" key="4">
    <source>
        <dbReference type="Pfam" id="PF22893"/>
    </source>
</evidence>
<dbReference type="PANTHER" id="PTHR24123">
    <property type="entry name" value="ANKYRIN REPEAT-CONTAINING"/>
    <property type="match status" value="1"/>
</dbReference>
<feature type="domain" description="Ubiquitin-like" evidence="4">
    <location>
        <begin position="200"/>
        <end position="287"/>
    </location>
</feature>
<dbReference type="InterPro" id="IPR002110">
    <property type="entry name" value="Ankyrin_rpt"/>
</dbReference>